<evidence type="ECO:0000313" key="2">
    <source>
        <dbReference type="Proteomes" id="UP000093000"/>
    </source>
</evidence>
<evidence type="ECO:0000313" key="1">
    <source>
        <dbReference type="EMBL" id="OBZ82689.1"/>
    </source>
</evidence>
<dbReference type="InParanoid" id="A0A1C7N231"/>
<name>A0A1C7N231_9FUNG</name>
<gene>
    <name evidence="1" type="ORF">A0J61_09260</name>
</gene>
<keyword evidence="2" id="KW-1185">Reference proteome</keyword>
<proteinExistence type="predicted"/>
<dbReference type="EMBL" id="LUGH01000810">
    <property type="protein sequence ID" value="OBZ82689.1"/>
    <property type="molecule type" value="Genomic_DNA"/>
</dbReference>
<protein>
    <submittedName>
        <fullName evidence="1">Uncharacterized protein</fullName>
    </submittedName>
</protein>
<reference evidence="1 2" key="1">
    <citation type="submission" date="2016-03" db="EMBL/GenBank/DDBJ databases">
        <title>Choanephora cucurbitarum.</title>
        <authorList>
            <person name="Min B."/>
            <person name="Park H."/>
            <person name="Park J.-H."/>
            <person name="Shin H.-D."/>
            <person name="Choi I.-G."/>
        </authorList>
    </citation>
    <scope>NUCLEOTIDE SEQUENCE [LARGE SCALE GENOMIC DNA]</scope>
    <source>
        <strain evidence="1 2">KUS-F28377</strain>
    </source>
</reference>
<sequence>MPVLKRQDAFSKEQPSPFITYQCCICHEYEEYGDWAKVHCFCSRTDSYEYCHSYCLALANKCKICNQVYTAKQTKLIKEPMKYKMQRIVINYTKGNAT</sequence>
<organism evidence="1 2">
    <name type="scientific">Choanephora cucurbitarum</name>
    <dbReference type="NCBI Taxonomy" id="101091"/>
    <lineage>
        <taxon>Eukaryota</taxon>
        <taxon>Fungi</taxon>
        <taxon>Fungi incertae sedis</taxon>
        <taxon>Mucoromycota</taxon>
        <taxon>Mucoromycotina</taxon>
        <taxon>Mucoromycetes</taxon>
        <taxon>Mucorales</taxon>
        <taxon>Mucorineae</taxon>
        <taxon>Choanephoraceae</taxon>
        <taxon>Choanephoroideae</taxon>
        <taxon>Choanephora</taxon>
    </lineage>
</organism>
<dbReference type="AlphaFoldDB" id="A0A1C7N231"/>
<dbReference type="Proteomes" id="UP000093000">
    <property type="component" value="Unassembled WGS sequence"/>
</dbReference>
<accession>A0A1C7N231</accession>
<comment type="caution">
    <text evidence="1">The sequence shown here is derived from an EMBL/GenBank/DDBJ whole genome shotgun (WGS) entry which is preliminary data.</text>
</comment>